<reference evidence="2 3" key="1">
    <citation type="journal article" date="2012" name="J. Bacteriol.">
        <title>Complete genome sequence of Mycoplasma haemocanis strain Illinois.</title>
        <authorList>
            <person name="do Nascimento N.C."/>
            <person name="Guimaraes A.M."/>
            <person name="Santos A.P."/>
            <person name="Sanmiguel P.J."/>
            <person name="Messick J.B."/>
        </authorList>
    </citation>
    <scope>NUCLEOTIDE SEQUENCE [LARGE SCALE GENOMIC DNA]</scope>
    <source>
        <strain evidence="2 3">Illinois</strain>
    </source>
</reference>
<dbReference type="EMBL" id="CP003199">
    <property type="protein sequence ID" value="AEW45471.1"/>
    <property type="molecule type" value="Genomic_DNA"/>
</dbReference>
<evidence type="ECO:0000256" key="1">
    <source>
        <dbReference type="SAM" id="Phobius"/>
    </source>
</evidence>
<name>H6N749_MYCHN</name>
<evidence type="ECO:0000313" key="2">
    <source>
        <dbReference type="EMBL" id="AEW45471.1"/>
    </source>
</evidence>
<keyword evidence="1" id="KW-0812">Transmembrane</keyword>
<keyword evidence="1" id="KW-1133">Transmembrane helix</keyword>
<keyword evidence="1" id="KW-0472">Membrane</keyword>
<accession>H6N749</accession>
<protein>
    <submittedName>
        <fullName evidence="2">Uncharacterized protein</fullName>
    </submittedName>
</protein>
<gene>
    <name evidence="2" type="ordered locus">MHC_03055</name>
</gene>
<evidence type="ECO:0000313" key="3">
    <source>
        <dbReference type="Proteomes" id="UP000009135"/>
    </source>
</evidence>
<dbReference type="OrthoDB" id="9823790at2"/>
<keyword evidence="3" id="KW-1185">Reference proteome</keyword>
<dbReference type="STRING" id="1111676.MHC_03055"/>
<sequence length="205" mass="22747">MSVNLKLVSLFSVGTVGAAGSVYVGMKFFHSSEKKITFGDKYKGTLITNSSGDDSKWEARKTKLTGDSSSEMDSSLREVKSKNALKSEDIKNWCSKVSSTPFEEFSTKIKWFETYCVYTVKEKIGSSFISGTDSSSWTKANSNLIGKGKDKLSRSLQAIFDKLSPTSQDVNALQKHCHLKQDDVFRGEGDDLYKEISTYCVDSTQ</sequence>
<organism evidence="2 3">
    <name type="scientific">Mycoplasma haemocanis (strain Illinois)</name>
    <dbReference type="NCBI Taxonomy" id="1111676"/>
    <lineage>
        <taxon>Bacteria</taxon>
        <taxon>Bacillati</taxon>
        <taxon>Mycoplasmatota</taxon>
        <taxon>Mollicutes</taxon>
        <taxon>Mycoplasmataceae</taxon>
        <taxon>Mycoplasma</taxon>
    </lineage>
</organism>
<dbReference type="HOGENOM" id="CLU_087258_0_0_14"/>
<dbReference type="Proteomes" id="UP000009135">
    <property type="component" value="Chromosome"/>
</dbReference>
<proteinExistence type="predicted"/>
<feature type="transmembrane region" description="Helical" evidence="1">
    <location>
        <begin position="6"/>
        <end position="26"/>
    </location>
</feature>
<dbReference type="KEGG" id="mhe:MHC_03055"/>
<dbReference type="AlphaFoldDB" id="H6N749"/>